<reference evidence="2 3" key="1">
    <citation type="journal article" date="2021" name="Int. J. Syst. Evol. Microbiol.">
        <title>Novosphingobium decolorationis sp. nov., an aniline blue-decolourizing bacterium isolated from East Pacific sediment.</title>
        <authorList>
            <person name="Chen X."/>
            <person name="Dong B."/>
            <person name="Chen T."/>
            <person name="Ren N."/>
            <person name="Wang J."/>
            <person name="Xu Y."/>
            <person name="Yang J."/>
            <person name="Zhu S."/>
            <person name="Chen J."/>
        </authorList>
    </citation>
    <scope>NUCLEOTIDE SEQUENCE [LARGE SCALE GENOMIC DNA]</scope>
    <source>
        <strain evidence="2 3">502str22</strain>
    </source>
</reference>
<dbReference type="Proteomes" id="UP000677126">
    <property type="component" value="Chromosome"/>
</dbReference>
<accession>A0ABX8E3N4</accession>
<keyword evidence="3" id="KW-1185">Reference proteome</keyword>
<feature type="compositionally biased region" description="Basic and acidic residues" evidence="1">
    <location>
        <begin position="1"/>
        <end position="12"/>
    </location>
</feature>
<protein>
    <submittedName>
        <fullName evidence="2">Uncharacterized protein</fullName>
    </submittedName>
</protein>
<dbReference type="EMBL" id="CP054856">
    <property type="protein sequence ID" value="QVM83718.1"/>
    <property type="molecule type" value="Genomic_DNA"/>
</dbReference>
<organism evidence="2 3">
    <name type="scientific">Novosphingobium decolorationis</name>
    <dbReference type="NCBI Taxonomy" id="2698673"/>
    <lineage>
        <taxon>Bacteria</taxon>
        <taxon>Pseudomonadati</taxon>
        <taxon>Pseudomonadota</taxon>
        <taxon>Alphaproteobacteria</taxon>
        <taxon>Sphingomonadales</taxon>
        <taxon>Sphingomonadaceae</taxon>
        <taxon>Novosphingobium</taxon>
    </lineage>
</organism>
<dbReference type="RefSeq" id="WP_213503649.1">
    <property type="nucleotide sequence ID" value="NZ_CP054856.1"/>
</dbReference>
<proteinExistence type="predicted"/>
<evidence type="ECO:0000313" key="2">
    <source>
        <dbReference type="EMBL" id="QVM83718.1"/>
    </source>
</evidence>
<dbReference type="InterPro" id="IPR006311">
    <property type="entry name" value="TAT_signal"/>
</dbReference>
<feature type="region of interest" description="Disordered" evidence="1">
    <location>
        <begin position="1"/>
        <end position="25"/>
    </location>
</feature>
<sequence length="824" mass="86099">MPEPEIHEHEADGMPSTIAKADGPGGGLGRRSFLIGLGVGGGSAGLLIAGGSLSAQAPAGADVAADGDAATDGVVTLYVRKQKREGQRMPGRTIAARGSWNDASTRPGKVALGGDDEARDVLVGTAVDAANLQAQLDAKGGKTVVIPPATNIDLGNTLSYAQAGSLNSTWIKGAGARFSSRITFTPSAPQPDMARFGNGRFGQFQTGFSDLQLDGADKVTRSVVFFDKTNFSRFENVWIQGTNGKIGFLGRPGAEGAFFQEVSFRNFTVMPEQEKQKRAGCGVDIDATGNIDFWHSNVEFADVGLRLYGAGSTASLTWIGGRMERISGYCFELEQCQALIQCEAATGALWLGGGVTNSRIALTGANSGFPGASTAIVDNGLANEVTRGLALPQGGGEKAGRVGNPGHVQRGDEWLRVPDINVFPLFEDGAEPWSVQGGALSTSGNPLSFFAREGAQSLVWRDAGRGSALERGFVTSAGTRDYLVVVAASFTLAGNGRFALVLRSDKGQELARQVISGYVEGADKPNKTMMKVVKLGVSDYAGPRLVVRLEALSDTAEVALHCCMVKPSLMRHSAAIAGSTRGGGGGFTGVQSVGLTPRGVPIAPAMPATGAGGMIFRCSLGNGPSPVPSFLGLFGTMRDPQTRAMLALGRDPQAREYTMYVPSIVPDAPAAQLFAGGQSAGRVEVAQRGLYPVYSQAAKVPAHASLQGQLAPGARTVVSASGQGPRQLLSGRIELQATDDVPAGWALELRSRLGNDRQVLFREQSDGKGWSRGQRHTFDLARALEGNCRLLANEEELELVLGGEGGARPVAFEVSASLTLVQYA</sequence>
<gene>
    <name evidence="2" type="ORF">HT578_08410</name>
</gene>
<evidence type="ECO:0000256" key="1">
    <source>
        <dbReference type="SAM" id="MobiDB-lite"/>
    </source>
</evidence>
<dbReference type="PROSITE" id="PS51318">
    <property type="entry name" value="TAT"/>
    <property type="match status" value="1"/>
</dbReference>
<evidence type="ECO:0000313" key="3">
    <source>
        <dbReference type="Proteomes" id="UP000677126"/>
    </source>
</evidence>
<name>A0ABX8E3N4_9SPHN</name>